<keyword evidence="4" id="KW-1133">Transmembrane helix</keyword>
<keyword evidence="2 3" id="KW-0802">TPR repeat</keyword>
<dbReference type="Proteomes" id="UP000823598">
    <property type="component" value="Unassembled WGS sequence"/>
</dbReference>
<organism evidence="6 7">
    <name type="scientific">Candidatus Limisoma faecipullorum</name>
    <dbReference type="NCBI Taxonomy" id="2840854"/>
    <lineage>
        <taxon>Bacteria</taxon>
        <taxon>Pseudomonadati</taxon>
        <taxon>Bacteroidota</taxon>
        <taxon>Bacteroidia</taxon>
        <taxon>Bacteroidales</taxon>
        <taxon>Candidatus Limisoma</taxon>
    </lineage>
</organism>
<keyword evidence="4" id="KW-0812">Transmembrane</keyword>
<feature type="repeat" description="TPR" evidence="3">
    <location>
        <begin position="229"/>
        <end position="262"/>
    </location>
</feature>
<gene>
    <name evidence="6" type="ORF">IAB88_07510</name>
</gene>
<dbReference type="Gene3D" id="1.25.40.10">
    <property type="entry name" value="Tetratricopeptide repeat domain"/>
    <property type="match status" value="2"/>
</dbReference>
<dbReference type="SUPFAM" id="SSF48452">
    <property type="entry name" value="TPR-like"/>
    <property type="match status" value="1"/>
</dbReference>
<comment type="caution">
    <text evidence="6">The sequence shown here is derived from an EMBL/GenBank/DDBJ whole genome shotgun (WGS) entry which is preliminary data.</text>
</comment>
<dbReference type="SUPFAM" id="SSF55874">
    <property type="entry name" value="ATPase domain of HSP90 chaperone/DNA topoisomerase II/histidine kinase"/>
    <property type="match status" value="1"/>
</dbReference>
<protein>
    <submittedName>
        <fullName evidence="6">Histidine kinase</fullName>
    </submittedName>
</protein>
<dbReference type="GO" id="GO:0016020">
    <property type="term" value="C:membrane"/>
    <property type="evidence" value="ECO:0007669"/>
    <property type="project" value="InterPro"/>
</dbReference>
<dbReference type="EMBL" id="JADIMC010000086">
    <property type="protein sequence ID" value="MBO8476823.1"/>
    <property type="molecule type" value="Genomic_DNA"/>
</dbReference>
<reference evidence="6" key="2">
    <citation type="journal article" date="2021" name="PeerJ">
        <title>Extensive microbial diversity within the chicken gut microbiome revealed by metagenomics and culture.</title>
        <authorList>
            <person name="Gilroy R."/>
            <person name="Ravi A."/>
            <person name="Getino M."/>
            <person name="Pursley I."/>
            <person name="Horton D.L."/>
            <person name="Alikhan N.F."/>
            <person name="Baker D."/>
            <person name="Gharbi K."/>
            <person name="Hall N."/>
            <person name="Watson M."/>
            <person name="Adriaenssens E.M."/>
            <person name="Foster-Nyarko E."/>
            <person name="Jarju S."/>
            <person name="Secka A."/>
            <person name="Antonio M."/>
            <person name="Oren A."/>
            <person name="Chaudhuri R.R."/>
            <person name="La Ragione R."/>
            <person name="Hildebrand F."/>
            <person name="Pallen M.J."/>
        </authorList>
    </citation>
    <scope>NUCLEOTIDE SEQUENCE</scope>
    <source>
        <strain evidence="6">6919</strain>
    </source>
</reference>
<evidence type="ECO:0000256" key="1">
    <source>
        <dbReference type="ARBA" id="ARBA00022737"/>
    </source>
</evidence>
<dbReference type="Pfam" id="PF06580">
    <property type="entry name" value="His_kinase"/>
    <property type="match status" value="1"/>
</dbReference>
<name>A0A9D9NKV0_9BACT</name>
<accession>A0A9D9NKV0</accession>
<dbReference type="InterPro" id="IPR010559">
    <property type="entry name" value="Sig_transdc_His_kin_internal"/>
</dbReference>
<dbReference type="PANTHER" id="PTHR34220:SF7">
    <property type="entry name" value="SENSOR HISTIDINE KINASE YPDA"/>
    <property type="match status" value="1"/>
</dbReference>
<dbReference type="GO" id="GO:0000155">
    <property type="term" value="F:phosphorelay sensor kinase activity"/>
    <property type="evidence" value="ECO:0007669"/>
    <property type="project" value="InterPro"/>
</dbReference>
<dbReference type="InterPro" id="IPR013105">
    <property type="entry name" value="TPR_2"/>
</dbReference>
<dbReference type="Pfam" id="PF07719">
    <property type="entry name" value="TPR_2"/>
    <property type="match status" value="1"/>
</dbReference>
<evidence type="ECO:0000259" key="5">
    <source>
        <dbReference type="Pfam" id="PF06580"/>
    </source>
</evidence>
<keyword evidence="6" id="KW-0418">Kinase</keyword>
<feature type="domain" description="Signal transduction histidine kinase internal region" evidence="5">
    <location>
        <begin position="463"/>
        <end position="537"/>
    </location>
</feature>
<evidence type="ECO:0000256" key="3">
    <source>
        <dbReference type="PROSITE-ProRule" id="PRU00339"/>
    </source>
</evidence>
<dbReference type="PROSITE" id="PS51257">
    <property type="entry name" value="PROKAR_LIPOPROTEIN"/>
    <property type="match status" value="1"/>
</dbReference>
<dbReference type="InterPro" id="IPR019734">
    <property type="entry name" value="TPR_rpt"/>
</dbReference>
<keyword evidence="1" id="KW-0677">Repeat</keyword>
<dbReference type="Gene3D" id="3.30.565.10">
    <property type="entry name" value="Histidine kinase-like ATPase, C-terminal domain"/>
    <property type="match status" value="1"/>
</dbReference>
<proteinExistence type="predicted"/>
<dbReference type="PANTHER" id="PTHR34220">
    <property type="entry name" value="SENSOR HISTIDINE KINASE YPDA"/>
    <property type="match status" value="1"/>
</dbReference>
<evidence type="ECO:0000256" key="4">
    <source>
        <dbReference type="SAM" id="Phobius"/>
    </source>
</evidence>
<evidence type="ECO:0000313" key="6">
    <source>
        <dbReference type="EMBL" id="MBO8476823.1"/>
    </source>
</evidence>
<feature type="transmembrane region" description="Helical" evidence="4">
    <location>
        <begin position="423"/>
        <end position="444"/>
    </location>
</feature>
<dbReference type="AlphaFoldDB" id="A0A9D9NKV0"/>
<dbReference type="PROSITE" id="PS50005">
    <property type="entry name" value="TPR"/>
    <property type="match status" value="2"/>
</dbReference>
<dbReference type="InterPro" id="IPR011990">
    <property type="entry name" value="TPR-like_helical_dom_sf"/>
</dbReference>
<keyword evidence="6" id="KW-0808">Transferase</keyword>
<dbReference type="SMART" id="SM00028">
    <property type="entry name" value="TPR"/>
    <property type="match status" value="4"/>
</dbReference>
<feature type="repeat" description="TPR" evidence="3">
    <location>
        <begin position="150"/>
        <end position="183"/>
    </location>
</feature>
<evidence type="ECO:0000313" key="7">
    <source>
        <dbReference type="Proteomes" id="UP000823598"/>
    </source>
</evidence>
<evidence type="ECO:0000256" key="2">
    <source>
        <dbReference type="ARBA" id="ARBA00022803"/>
    </source>
</evidence>
<reference evidence="6" key="1">
    <citation type="submission" date="2020-10" db="EMBL/GenBank/DDBJ databases">
        <authorList>
            <person name="Gilroy R."/>
        </authorList>
    </citation>
    <scope>NUCLEOTIDE SEQUENCE</scope>
    <source>
        <strain evidence="6">6919</strain>
    </source>
</reference>
<dbReference type="InterPro" id="IPR036890">
    <property type="entry name" value="HATPase_C_sf"/>
</dbReference>
<keyword evidence="4" id="KW-0472">Membrane</keyword>
<sequence>MRTIILHILLSLCLTIFFGCDKKNSPNECPVSTWNTAFDSLLYTDTHKAKAIADRLMSQAADSTEYYEALSFKVLTYMALNEQDSMNIATKRIIGFSRKKGQDTANADYRKMMCNVYNAKGIVYSLDRMADSAYKYLKLTIRYAEPAQMPQAYMNLADYHTQQGNYVRAARNYRRALTLNDSLGNVVKPYLIFNGLAMTYMQISEYDEAKRYLDKSEAYFNEMSDMDRYVLLNSYGNLFYFKNDYKSALPYFQKAADYSRKEYGRNLDSYVPVFNLAEIYILLHDMEKAEECIDTLTDVVRRFDLPVFNAHLHTLQLALATENDDIAKADRIIKQMEGEYLPIELYRIRSRYLQQYYAKKGNFRKAYSTQSENRRMEDSLRNIQVKTRVADIYMRYQQDTTLLAQRNYIETQKTEIQRTRVTAFLWIVIAVLLAVIAVTVYLLMRRQREKIVARHIEHIGKMRMENIRNCLSPHFTFNVLNHEIANYADNDPRRRQLMSLVKILRRSVEVSSQMTVTLEQELDFVNTYVQLECGQWGDDFKYVIDIGDGIDTSSFIIPSMFIQIPVENAVKHGLRAIEGKKLLEISIRKESDGITVSIVNNGTGYQPRLGTSGTGKGLQVIYQTILLLNNKNTSKIRFEIGKNEPDNKDNGGTKVQYFFPSGFDYSCFSK</sequence>
<dbReference type="InterPro" id="IPR050640">
    <property type="entry name" value="Bact_2-comp_sensor_kinase"/>
</dbReference>